<dbReference type="Proteomes" id="UP000240708">
    <property type="component" value="Unassembled WGS sequence"/>
</dbReference>
<organism evidence="1 2">
    <name type="scientific">Cecembia rubra</name>
    <dbReference type="NCBI Taxonomy" id="1485585"/>
    <lineage>
        <taxon>Bacteria</taxon>
        <taxon>Pseudomonadati</taxon>
        <taxon>Bacteroidota</taxon>
        <taxon>Cytophagia</taxon>
        <taxon>Cytophagales</taxon>
        <taxon>Cyclobacteriaceae</taxon>
        <taxon>Cecembia</taxon>
    </lineage>
</organism>
<dbReference type="AlphaFoldDB" id="A0A2P8DWY4"/>
<protein>
    <submittedName>
        <fullName evidence="1">Uncharacterized protein DUF4230</fullName>
    </submittedName>
</protein>
<evidence type="ECO:0000313" key="1">
    <source>
        <dbReference type="EMBL" id="PSL01722.1"/>
    </source>
</evidence>
<reference evidence="1 2" key="1">
    <citation type="submission" date="2018-03" db="EMBL/GenBank/DDBJ databases">
        <title>Genomic Encyclopedia of Archaeal and Bacterial Type Strains, Phase II (KMG-II): from individual species to whole genera.</title>
        <authorList>
            <person name="Goeker M."/>
        </authorList>
    </citation>
    <scope>NUCLEOTIDE SEQUENCE [LARGE SCALE GENOMIC DNA]</scope>
    <source>
        <strain evidence="1 2">DSM 28057</strain>
    </source>
</reference>
<proteinExistence type="predicted"/>
<dbReference type="RefSeq" id="WP_106568554.1">
    <property type="nucleotide sequence ID" value="NZ_PYGF01000012.1"/>
</dbReference>
<dbReference type="EMBL" id="PYGF01000012">
    <property type="protein sequence ID" value="PSL01722.1"/>
    <property type="molecule type" value="Genomic_DNA"/>
</dbReference>
<accession>A0A2P8DWY4</accession>
<dbReference type="InterPro" id="IPR025324">
    <property type="entry name" value="DUF4230"/>
</dbReference>
<gene>
    <name evidence="1" type="ORF">CLV48_11265</name>
</gene>
<dbReference type="Pfam" id="PF14014">
    <property type="entry name" value="DUF4230"/>
    <property type="match status" value="1"/>
</dbReference>
<name>A0A2P8DWY4_9BACT</name>
<sequence>MKRFIAGFIAAALIFVGVWLLLDKKESKEELKESSAMIQQQIQQVGKLIVTEGYFSQVFTFKNSQNLFLNLFTSDKKALVVANAKVTVEYDLRALETELDLDNKTVILKRIPEPVINIYPDIEYYDVTQDYFNKFGAADYNKIKNTVNARIREKVNQSNLMDNSRERLMAELANLFVLTKSLGWTLKYNEVIIENEEQMKNLRR</sequence>
<dbReference type="OrthoDB" id="5700441at2"/>
<evidence type="ECO:0000313" key="2">
    <source>
        <dbReference type="Proteomes" id="UP000240708"/>
    </source>
</evidence>
<comment type="caution">
    <text evidence="1">The sequence shown here is derived from an EMBL/GenBank/DDBJ whole genome shotgun (WGS) entry which is preliminary data.</text>
</comment>
<keyword evidence="2" id="KW-1185">Reference proteome</keyword>